<proteinExistence type="predicted"/>
<dbReference type="Proteomes" id="UP001054252">
    <property type="component" value="Unassembled WGS sequence"/>
</dbReference>
<dbReference type="EMBL" id="BPVZ01000191">
    <property type="protein sequence ID" value="GKV45184.1"/>
    <property type="molecule type" value="Genomic_DNA"/>
</dbReference>
<name>A0AAV5M5U2_9ROSI</name>
<evidence type="ECO:0000313" key="2">
    <source>
        <dbReference type="Proteomes" id="UP001054252"/>
    </source>
</evidence>
<evidence type="ECO:0000313" key="1">
    <source>
        <dbReference type="EMBL" id="GKV45184.1"/>
    </source>
</evidence>
<dbReference type="AlphaFoldDB" id="A0AAV5M5U2"/>
<reference evidence="1 2" key="1">
    <citation type="journal article" date="2021" name="Commun. Biol.">
        <title>The genome of Shorea leprosula (Dipterocarpaceae) highlights the ecological relevance of drought in aseasonal tropical rainforests.</title>
        <authorList>
            <person name="Ng K.K.S."/>
            <person name="Kobayashi M.J."/>
            <person name="Fawcett J.A."/>
            <person name="Hatakeyama M."/>
            <person name="Paape T."/>
            <person name="Ng C.H."/>
            <person name="Ang C.C."/>
            <person name="Tnah L.H."/>
            <person name="Lee C.T."/>
            <person name="Nishiyama T."/>
            <person name="Sese J."/>
            <person name="O'Brien M.J."/>
            <person name="Copetti D."/>
            <person name="Mohd Noor M.I."/>
            <person name="Ong R.C."/>
            <person name="Putra M."/>
            <person name="Sireger I.Z."/>
            <person name="Indrioko S."/>
            <person name="Kosugi Y."/>
            <person name="Izuno A."/>
            <person name="Isagi Y."/>
            <person name="Lee S.L."/>
            <person name="Shimizu K.K."/>
        </authorList>
    </citation>
    <scope>NUCLEOTIDE SEQUENCE [LARGE SCALE GENOMIC DNA]</scope>
    <source>
        <strain evidence="1">214</strain>
    </source>
</reference>
<comment type="caution">
    <text evidence="1">The sequence shown here is derived from an EMBL/GenBank/DDBJ whole genome shotgun (WGS) entry which is preliminary data.</text>
</comment>
<organism evidence="1 2">
    <name type="scientific">Rubroshorea leprosula</name>
    <dbReference type="NCBI Taxonomy" id="152421"/>
    <lineage>
        <taxon>Eukaryota</taxon>
        <taxon>Viridiplantae</taxon>
        <taxon>Streptophyta</taxon>
        <taxon>Embryophyta</taxon>
        <taxon>Tracheophyta</taxon>
        <taxon>Spermatophyta</taxon>
        <taxon>Magnoliopsida</taxon>
        <taxon>eudicotyledons</taxon>
        <taxon>Gunneridae</taxon>
        <taxon>Pentapetalae</taxon>
        <taxon>rosids</taxon>
        <taxon>malvids</taxon>
        <taxon>Malvales</taxon>
        <taxon>Dipterocarpaceae</taxon>
        <taxon>Rubroshorea</taxon>
    </lineage>
</organism>
<gene>
    <name evidence="1" type="ORF">SLEP1_g52295</name>
</gene>
<protein>
    <submittedName>
        <fullName evidence="1">Uncharacterized protein</fullName>
    </submittedName>
</protein>
<keyword evidence="2" id="KW-1185">Reference proteome</keyword>
<sequence length="133" mass="15023">MLVLDGKLYVSRVPDEGKTQEFYLGMSDKDGEEAGVNWRKAFVVHKGDLNEFGYYLSRPLTYSKEGDNILLCNGNKLSWYNPEKETRQIIDINITGSGYCYNVCSESLVSLGSDTAFDEEAEEVLVDKINMKT</sequence>
<accession>A0AAV5M5U2</accession>